<dbReference type="Proteomes" id="UP000766486">
    <property type="component" value="Unassembled WGS sequence"/>
</dbReference>
<name>A0ABY6V2C9_BIOOC</name>
<proteinExistence type="predicted"/>
<accession>A0ABY6V2C9</accession>
<comment type="caution">
    <text evidence="1">The sequence shown here is derived from an EMBL/GenBank/DDBJ whole genome shotgun (WGS) entry which is preliminary data.</text>
</comment>
<dbReference type="EMBL" id="CABFNS010000930">
    <property type="protein sequence ID" value="VUC36556.1"/>
    <property type="molecule type" value="Genomic_DNA"/>
</dbReference>
<evidence type="ECO:0000313" key="1">
    <source>
        <dbReference type="EMBL" id="VUC36556.1"/>
    </source>
</evidence>
<evidence type="ECO:0000313" key="2">
    <source>
        <dbReference type="Proteomes" id="UP000766486"/>
    </source>
</evidence>
<keyword evidence="2" id="KW-1185">Reference proteome</keyword>
<gene>
    <name evidence="1" type="ORF">CLO192961_LOCUS447307</name>
</gene>
<protein>
    <submittedName>
        <fullName evidence="1">Uncharacterized protein</fullName>
    </submittedName>
</protein>
<reference evidence="1 2" key="1">
    <citation type="submission" date="2019-06" db="EMBL/GenBank/DDBJ databases">
        <authorList>
            <person name="Broberg M."/>
        </authorList>
    </citation>
    <scope>NUCLEOTIDE SEQUENCE [LARGE SCALE GENOMIC DNA]</scope>
</reference>
<sequence>MSLLQKLLDQCTDLWESTVPPHLFNHGSSRRFEEARNEWKLNSTQDSVLADFAKFLLHGRAQVRPIIDSKEAETLERIFTSHVNSNNCWDRQSLKSYLATKVPGDANFQDQLSNAIPALWALVVYFSQWPFNATVGPSVCQTTADLTFPAFVRATAFLCGRHEEMFGNWADDDTDFNRGIDQPVIEDIFRALATKRPEDQSPFAPTKIPRLLPHDDALDVVGAVHPWLNEFSRPLSRDELTPVARRLRPSAPPELSDLVIQEPSQTLIPLLQLSVSVVEQALTLDGADVTTSLRDDLKTAHAELQKAERVPFGLFADYLDTDQWVVKHNDVYTVYNAIAVLFQTFLRPQSLLGGQEEESTTA</sequence>
<organism evidence="1 2">
    <name type="scientific">Bionectria ochroleuca</name>
    <name type="common">Gliocladium roseum</name>
    <dbReference type="NCBI Taxonomy" id="29856"/>
    <lineage>
        <taxon>Eukaryota</taxon>
        <taxon>Fungi</taxon>
        <taxon>Dikarya</taxon>
        <taxon>Ascomycota</taxon>
        <taxon>Pezizomycotina</taxon>
        <taxon>Sordariomycetes</taxon>
        <taxon>Hypocreomycetidae</taxon>
        <taxon>Hypocreales</taxon>
        <taxon>Bionectriaceae</taxon>
        <taxon>Clonostachys</taxon>
    </lineage>
</organism>